<dbReference type="SUPFAM" id="SSF54534">
    <property type="entry name" value="FKBP-like"/>
    <property type="match status" value="2"/>
</dbReference>
<dbReference type="PROSITE" id="PS01096">
    <property type="entry name" value="PPIC_PPIASE_1"/>
    <property type="match status" value="1"/>
</dbReference>
<dbReference type="GO" id="GO:0050821">
    <property type="term" value="P:protein stabilization"/>
    <property type="evidence" value="ECO:0007669"/>
    <property type="project" value="InterPro"/>
</dbReference>
<keyword evidence="3 7" id="KW-0574">Periplasm</keyword>
<dbReference type="PANTHER" id="PTHR47637:SF1">
    <property type="entry name" value="CHAPERONE SURA"/>
    <property type="match status" value="1"/>
</dbReference>
<gene>
    <name evidence="7" type="primary">surA</name>
    <name evidence="9" type="ORF">FOKN1_2875</name>
</gene>
<dbReference type="InterPro" id="IPR015391">
    <property type="entry name" value="SurA_N"/>
</dbReference>
<dbReference type="InterPro" id="IPR027304">
    <property type="entry name" value="Trigger_fact/SurA_dom_sf"/>
</dbReference>
<proteinExistence type="inferred from homology"/>
<keyword evidence="4 7" id="KW-0697">Rotamase</keyword>
<comment type="catalytic activity">
    <reaction evidence="7">
        <text>[protein]-peptidylproline (omega=180) = [protein]-peptidylproline (omega=0)</text>
        <dbReference type="Rhea" id="RHEA:16237"/>
        <dbReference type="Rhea" id="RHEA-COMP:10747"/>
        <dbReference type="Rhea" id="RHEA-COMP:10748"/>
        <dbReference type="ChEBI" id="CHEBI:83833"/>
        <dbReference type="ChEBI" id="CHEBI:83834"/>
        <dbReference type="EC" id="5.2.1.8"/>
    </reaction>
</comment>
<evidence type="ECO:0000256" key="6">
    <source>
        <dbReference type="ARBA" id="ARBA00023235"/>
    </source>
</evidence>
<keyword evidence="1 7" id="KW-0732">Signal</keyword>
<evidence type="ECO:0000313" key="10">
    <source>
        <dbReference type="Proteomes" id="UP000218765"/>
    </source>
</evidence>
<keyword evidence="2 7" id="KW-0677">Repeat</keyword>
<dbReference type="KEGG" id="ttc:FOKN1_2875"/>
<comment type="domain">
    <text evidence="7">The PPIase activity resides only in the second parvulin domain. The N-terminal region and the C-terminal tail are necessary and sufficient for the chaperone activity of SurA. The PPIase activity is dispensable for SurA to function as a chaperone. The N-terminal region and the C-terminal tail are also required for porin recognition.</text>
</comment>
<organism evidence="9 10">
    <name type="scientific">Thiohalobacter thiocyanaticus</name>
    <dbReference type="NCBI Taxonomy" id="585455"/>
    <lineage>
        <taxon>Bacteria</taxon>
        <taxon>Pseudomonadati</taxon>
        <taxon>Pseudomonadota</taxon>
        <taxon>Gammaproteobacteria</taxon>
        <taxon>Thiohalobacterales</taxon>
        <taxon>Thiohalobacteraceae</taxon>
        <taxon>Thiohalobacter</taxon>
    </lineage>
</organism>
<protein>
    <recommendedName>
        <fullName evidence="7">Chaperone SurA</fullName>
    </recommendedName>
    <alternativeName>
        <fullName evidence="7">Peptidyl-prolyl cis-trans isomerase SurA</fullName>
        <shortName evidence="7">PPIase SurA</shortName>
        <ecNumber evidence="7">5.2.1.8</ecNumber>
    </alternativeName>
    <alternativeName>
        <fullName evidence="7">Rotamase SurA</fullName>
    </alternativeName>
</protein>
<dbReference type="InterPro" id="IPR023058">
    <property type="entry name" value="PPIase_PpiC_CS"/>
</dbReference>
<dbReference type="GO" id="GO:0042277">
    <property type="term" value="F:peptide binding"/>
    <property type="evidence" value="ECO:0007669"/>
    <property type="project" value="InterPro"/>
</dbReference>
<sequence precursor="true">MDAMHTRLLPIFMFLGLLLGLSAPAAAQPINRIVAVVNDDVILASELEDKVQLVRSQLAQQNTQAPDPAQLERQVLERLIMERLQLQVAERNNIEVDDETLNANLRNIAAQNGVTLTEFRQTLEREGMDYAAFREELRSQIMINRLRQQTVINRIDISDQEVDNLLASQTAWSDQTRDYHLGHILIATPEAASPEQIQAAERKATGVLDRLRGGADFSETAVAVSESETALEGGDLGWRKAAQLPSLFADVVRDMQPGEISDLIRSPSGFHIIKLIDVRGEERHVITQSRVRHILLQPDEMTSEADVRLRIEQLRGRLETGADFAELARSHSTDKVSASNGGDLGWVNPGDMVPEFEQAMNKLAPGEISEPVQSRFGWHLIQVLERRERDSTEDYQRARAREMIRQRKTDEEMELWLRRLRDESYIEYRLEPPSGA</sequence>
<dbReference type="Pfam" id="PF00639">
    <property type="entry name" value="Rotamase"/>
    <property type="match status" value="2"/>
</dbReference>
<dbReference type="AlphaFoldDB" id="A0A1Z4VUP1"/>
<dbReference type="HAMAP" id="MF_01183">
    <property type="entry name" value="Chaperone_SurA"/>
    <property type="match status" value="1"/>
</dbReference>
<name>A0A1Z4VUP1_9GAMM</name>
<evidence type="ECO:0000256" key="7">
    <source>
        <dbReference type="HAMAP-Rule" id="MF_01183"/>
    </source>
</evidence>
<dbReference type="GO" id="GO:0051082">
    <property type="term" value="F:unfolded protein binding"/>
    <property type="evidence" value="ECO:0007669"/>
    <property type="project" value="UniProtKB-UniRule"/>
</dbReference>
<feature type="chain" id="PRO_5013410926" description="Chaperone SurA" evidence="7">
    <location>
        <begin position="28"/>
        <end position="436"/>
    </location>
</feature>
<evidence type="ECO:0000313" key="9">
    <source>
        <dbReference type="EMBL" id="BAZ95233.1"/>
    </source>
</evidence>
<evidence type="ECO:0000256" key="5">
    <source>
        <dbReference type="ARBA" id="ARBA00023186"/>
    </source>
</evidence>
<accession>A0A1Z4VUP1</accession>
<dbReference type="EC" id="5.2.1.8" evidence="7"/>
<dbReference type="Gene3D" id="3.10.50.40">
    <property type="match status" value="2"/>
</dbReference>
<keyword evidence="5 7" id="KW-0143">Chaperone</keyword>
<dbReference type="Proteomes" id="UP000218765">
    <property type="component" value="Chromosome"/>
</dbReference>
<dbReference type="Pfam" id="PF09312">
    <property type="entry name" value="SurA_N"/>
    <property type="match status" value="1"/>
</dbReference>
<evidence type="ECO:0000259" key="8">
    <source>
        <dbReference type="PROSITE" id="PS50198"/>
    </source>
</evidence>
<dbReference type="GO" id="GO:0030288">
    <property type="term" value="C:outer membrane-bounded periplasmic space"/>
    <property type="evidence" value="ECO:0007669"/>
    <property type="project" value="InterPro"/>
</dbReference>
<keyword evidence="6 7" id="KW-0413">Isomerase</keyword>
<dbReference type="PANTHER" id="PTHR47637">
    <property type="entry name" value="CHAPERONE SURA"/>
    <property type="match status" value="1"/>
</dbReference>
<comment type="subcellular location">
    <subcellularLocation>
        <location evidence="7">Periplasm</location>
    </subcellularLocation>
    <text evidence="7">Is capable of associating with the outer membrane.</text>
</comment>
<evidence type="ECO:0000256" key="3">
    <source>
        <dbReference type="ARBA" id="ARBA00022764"/>
    </source>
</evidence>
<dbReference type="InterPro" id="IPR000297">
    <property type="entry name" value="PPIase_PpiC"/>
</dbReference>
<dbReference type="Gene3D" id="1.10.4030.10">
    <property type="entry name" value="Porin chaperone SurA, peptide-binding domain"/>
    <property type="match status" value="1"/>
</dbReference>
<dbReference type="EMBL" id="AP018052">
    <property type="protein sequence ID" value="BAZ95233.1"/>
    <property type="molecule type" value="Genomic_DNA"/>
</dbReference>
<dbReference type="InterPro" id="IPR046357">
    <property type="entry name" value="PPIase_dom_sf"/>
</dbReference>
<comment type="function">
    <text evidence="7">Chaperone involved in the correct folding and assembly of outer membrane proteins. Recognizes specific patterns of aromatic residues and the orientation of their side chains, which are found more frequently in integral outer membrane proteins. May act in both early periplasmic and late outer membrane-associated steps of protein maturation.</text>
</comment>
<keyword evidence="10" id="KW-1185">Reference proteome</keyword>
<evidence type="ECO:0000256" key="2">
    <source>
        <dbReference type="ARBA" id="ARBA00022737"/>
    </source>
</evidence>
<feature type="domain" description="PpiC" evidence="8">
    <location>
        <begin position="176"/>
        <end position="277"/>
    </location>
</feature>
<dbReference type="InterPro" id="IPR023034">
    <property type="entry name" value="PPIase_SurA"/>
</dbReference>
<dbReference type="InterPro" id="IPR050280">
    <property type="entry name" value="OMP_Chaperone_SurA"/>
</dbReference>
<dbReference type="GO" id="GO:0003755">
    <property type="term" value="F:peptidyl-prolyl cis-trans isomerase activity"/>
    <property type="evidence" value="ECO:0007669"/>
    <property type="project" value="UniProtKB-UniRule"/>
</dbReference>
<feature type="signal peptide" evidence="7">
    <location>
        <begin position="1"/>
        <end position="27"/>
    </location>
</feature>
<dbReference type="SUPFAM" id="SSF109998">
    <property type="entry name" value="Triger factor/SurA peptide-binding domain-like"/>
    <property type="match status" value="1"/>
</dbReference>
<evidence type="ECO:0000256" key="4">
    <source>
        <dbReference type="ARBA" id="ARBA00023110"/>
    </source>
</evidence>
<reference evidence="9 10" key="1">
    <citation type="submission" date="2017-05" db="EMBL/GenBank/DDBJ databases">
        <title>Thiocyanate degradation by Thiohalobacter thiocyanaticus FOKN1.</title>
        <authorList>
            <person name="Oshiki M."/>
            <person name="Fukushima T."/>
            <person name="Kawano S."/>
            <person name="Nakagawa J."/>
        </authorList>
    </citation>
    <scope>NUCLEOTIDE SEQUENCE [LARGE SCALE GENOMIC DNA]</scope>
    <source>
        <strain evidence="9 10">FOKN1</strain>
    </source>
</reference>
<evidence type="ECO:0000256" key="1">
    <source>
        <dbReference type="ARBA" id="ARBA00022729"/>
    </source>
</evidence>
<dbReference type="PROSITE" id="PS50198">
    <property type="entry name" value="PPIC_PPIASE_2"/>
    <property type="match status" value="2"/>
</dbReference>
<feature type="domain" description="PpiC" evidence="8">
    <location>
        <begin position="286"/>
        <end position="385"/>
    </location>
</feature>
<dbReference type="GO" id="GO:0006457">
    <property type="term" value="P:protein folding"/>
    <property type="evidence" value="ECO:0007669"/>
    <property type="project" value="UniProtKB-UniRule"/>
</dbReference>
<dbReference type="GO" id="GO:0043165">
    <property type="term" value="P:Gram-negative-bacterium-type cell outer membrane assembly"/>
    <property type="evidence" value="ECO:0007669"/>
    <property type="project" value="InterPro"/>
</dbReference>